<dbReference type="AlphaFoldDB" id="A0A6C0BPR0"/>
<feature type="region of interest" description="Disordered" evidence="1">
    <location>
        <begin position="1"/>
        <end position="22"/>
    </location>
</feature>
<feature type="compositionally biased region" description="Basic residues" evidence="1">
    <location>
        <begin position="1"/>
        <end position="21"/>
    </location>
</feature>
<reference evidence="2" key="1">
    <citation type="journal article" date="2020" name="Nature">
        <title>Giant virus diversity and host interactions through global metagenomics.</title>
        <authorList>
            <person name="Schulz F."/>
            <person name="Roux S."/>
            <person name="Paez-Espino D."/>
            <person name="Jungbluth S."/>
            <person name="Walsh D.A."/>
            <person name="Denef V.J."/>
            <person name="McMahon K.D."/>
            <person name="Konstantinidis K.T."/>
            <person name="Eloe-Fadrosh E.A."/>
            <person name="Kyrpides N.C."/>
            <person name="Woyke T."/>
        </authorList>
    </citation>
    <scope>NUCLEOTIDE SEQUENCE</scope>
    <source>
        <strain evidence="2">GVMAG-M-3300018080-19</strain>
    </source>
</reference>
<sequence length="181" mass="20746">MPPKKRKRPRSKSTRKTKTKSKPSLATLKTMFRGAVLSAIQRLPSNFPGSAWAEIPGFAKVYLNHRHTVWGLSPRAREDMFKPGFKMVSVINMDSFEVDSKYRGKGVAGDIINYVKDLVEKKEIPMKYVSVGTLVNRRWAKKLKKTLIPKGWQLYGDVFSVYFRWPAIKNSRDTLDPSVLE</sequence>
<name>A0A6C0BPR0_9ZZZZ</name>
<accession>A0A6C0BPR0</accession>
<evidence type="ECO:0000313" key="2">
    <source>
        <dbReference type="EMBL" id="QHS93771.1"/>
    </source>
</evidence>
<evidence type="ECO:0000256" key="1">
    <source>
        <dbReference type="SAM" id="MobiDB-lite"/>
    </source>
</evidence>
<protein>
    <submittedName>
        <fullName evidence="2">Uncharacterized protein</fullName>
    </submittedName>
</protein>
<proteinExistence type="predicted"/>
<dbReference type="EMBL" id="MN739209">
    <property type="protein sequence ID" value="QHS93771.1"/>
    <property type="molecule type" value="Genomic_DNA"/>
</dbReference>
<organism evidence="2">
    <name type="scientific">viral metagenome</name>
    <dbReference type="NCBI Taxonomy" id="1070528"/>
    <lineage>
        <taxon>unclassified sequences</taxon>
        <taxon>metagenomes</taxon>
        <taxon>organismal metagenomes</taxon>
    </lineage>
</organism>